<feature type="domain" description="Exonuclease VII large subunit C-terminal" evidence="8">
    <location>
        <begin position="128"/>
        <end position="443"/>
    </location>
</feature>
<dbReference type="GO" id="GO:0005737">
    <property type="term" value="C:cytoplasm"/>
    <property type="evidence" value="ECO:0007669"/>
    <property type="project" value="UniProtKB-SubCell"/>
</dbReference>
<keyword evidence="7" id="KW-0175">Coiled coil</keyword>
<comment type="function">
    <text evidence="5">Bidirectionally degrades single-stranded DNA into large acid-insoluble oligonucleotides, which are then degraded further into small acid-soluble oligonucleotides.</text>
</comment>
<feature type="domain" description="OB-fold nucleic acid binding" evidence="9">
    <location>
        <begin position="12"/>
        <end position="105"/>
    </location>
</feature>
<evidence type="ECO:0000256" key="1">
    <source>
        <dbReference type="ARBA" id="ARBA00022490"/>
    </source>
</evidence>
<dbReference type="Pfam" id="PF13742">
    <property type="entry name" value="tRNA_anti_2"/>
    <property type="match status" value="1"/>
</dbReference>
<evidence type="ECO:0000313" key="10">
    <source>
        <dbReference type="EMBL" id="RDH87722.1"/>
    </source>
</evidence>
<comment type="caution">
    <text evidence="10">The sequence shown here is derived from an EMBL/GenBank/DDBJ whole genome shotgun (WGS) entry which is preliminary data.</text>
</comment>
<dbReference type="GO" id="GO:0009318">
    <property type="term" value="C:exodeoxyribonuclease VII complex"/>
    <property type="evidence" value="ECO:0007669"/>
    <property type="project" value="UniProtKB-UniRule"/>
</dbReference>
<dbReference type="Proteomes" id="UP000254771">
    <property type="component" value="Unassembled WGS sequence"/>
</dbReference>
<reference evidence="10 11" key="1">
    <citation type="journal article" date="2018" name="ISME J.">
        <title>Endosymbiont genomes yield clues of tubeworm success.</title>
        <authorList>
            <person name="Li Y."/>
            <person name="Liles M.R."/>
            <person name="Halanych K.M."/>
        </authorList>
    </citation>
    <scope>NUCLEOTIDE SEQUENCE [LARGE SCALE GENOMIC DNA]</scope>
    <source>
        <strain evidence="10">A1462</strain>
    </source>
</reference>
<evidence type="ECO:0000256" key="3">
    <source>
        <dbReference type="ARBA" id="ARBA00022801"/>
    </source>
</evidence>
<keyword evidence="4 5" id="KW-0269">Exonuclease</keyword>
<organism evidence="10 11">
    <name type="scientific">endosymbiont of Escarpia spicata</name>
    <dbReference type="NCBI Taxonomy" id="2200908"/>
    <lineage>
        <taxon>Bacteria</taxon>
        <taxon>Pseudomonadati</taxon>
        <taxon>Pseudomonadota</taxon>
        <taxon>Gammaproteobacteria</taxon>
        <taxon>sulfur-oxidizing symbionts</taxon>
    </lineage>
</organism>
<evidence type="ECO:0000313" key="11">
    <source>
        <dbReference type="Proteomes" id="UP000254771"/>
    </source>
</evidence>
<dbReference type="GO" id="GO:0003676">
    <property type="term" value="F:nucleic acid binding"/>
    <property type="evidence" value="ECO:0007669"/>
    <property type="project" value="InterPro"/>
</dbReference>
<dbReference type="EC" id="3.1.11.6" evidence="5"/>
<evidence type="ECO:0000259" key="8">
    <source>
        <dbReference type="Pfam" id="PF02601"/>
    </source>
</evidence>
<comment type="subcellular location">
    <subcellularLocation>
        <location evidence="5 6">Cytoplasm</location>
    </subcellularLocation>
</comment>
<sequence>MQPELNNQRDIYSISRLVRETRAVLEGSFPLLWIEGEISNLAKPASGHIYFSLKDEAAQVRCAMFRMKRQRLRFQPENGQQVLIRARISLYEARGEFQLIAEHMEPSGEGALRLAFDQLKQKLADEGLFDSRHKQPLPSLPGQIGLITSRSGAAVRDLLTVLQRRFPAIPVVIYPVAVQGREAPAQIIRKIELANRRAECDLLILSRGGGSLEDLQAFNDEQVARAIYASRIPLVTGIGHEIDFTIADFVADQRAATPSAAAELVSPDQAAWRLRLQRLQQQMTLRWQQQFTNLQTRLRSLSGRLERQHIGQQLQQRSQRLDELTQRLLQSQRQLAERQQSRLQSLQTRLLAQSPERQIERLRFSHKTLQSRLRQQIEGRIAGQHNRLSQLARDLHTLSPLNTLERGYAIVSREKDGQIIHAADEVAVGDTVKARVAKGQLICQVTFIG</sequence>
<dbReference type="AlphaFoldDB" id="A0A370DRM7"/>
<dbReference type="PANTHER" id="PTHR30008:SF0">
    <property type="entry name" value="EXODEOXYRIBONUCLEASE 7 LARGE SUBUNIT"/>
    <property type="match status" value="1"/>
</dbReference>
<dbReference type="InterPro" id="IPR003753">
    <property type="entry name" value="Exonuc_VII_L"/>
</dbReference>
<name>A0A370DRM7_9GAMM</name>
<dbReference type="HAMAP" id="MF_00378">
    <property type="entry name" value="Exonuc_7_L"/>
    <property type="match status" value="1"/>
</dbReference>
<dbReference type="Pfam" id="PF02601">
    <property type="entry name" value="Exonuc_VII_L"/>
    <property type="match status" value="1"/>
</dbReference>
<keyword evidence="3 5" id="KW-0378">Hydrolase</keyword>
<keyword evidence="11" id="KW-1185">Reference proteome</keyword>
<keyword evidence="1 5" id="KW-0963">Cytoplasm</keyword>
<evidence type="ECO:0000256" key="2">
    <source>
        <dbReference type="ARBA" id="ARBA00022722"/>
    </source>
</evidence>
<proteinExistence type="inferred from homology"/>
<comment type="catalytic activity">
    <reaction evidence="5 6">
        <text>Exonucleolytic cleavage in either 5'- to 3'- or 3'- to 5'-direction to yield nucleoside 5'-phosphates.</text>
        <dbReference type="EC" id="3.1.11.6"/>
    </reaction>
</comment>
<dbReference type="EMBL" id="QFXE01000005">
    <property type="protein sequence ID" value="RDH87722.1"/>
    <property type="molecule type" value="Genomic_DNA"/>
</dbReference>
<evidence type="ECO:0000256" key="7">
    <source>
        <dbReference type="SAM" id="Coils"/>
    </source>
</evidence>
<dbReference type="InterPro" id="IPR020579">
    <property type="entry name" value="Exonuc_VII_lsu_C"/>
</dbReference>
<evidence type="ECO:0000256" key="5">
    <source>
        <dbReference type="HAMAP-Rule" id="MF_00378"/>
    </source>
</evidence>
<comment type="subunit">
    <text evidence="5">Heterooligomer composed of large and small subunits.</text>
</comment>
<feature type="coiled-coil region" evidence="7">
    <location>
        <begin position="314"/>
        <end position="349"/>
    </location>
</feature>
<evidence type="ECO:0000259" key="9">
    <source>
        <dbReference type="Pfam" id="PF13742"/>
    </source>
</evidence>
<comment type="similarity">
    <text evidence="5 6">Belongs to the XseA family.</text>
</comment>
<dbReference type="GO" id="GO:0008855">
    <property type="term" value="F:exodeoxyribonuclease VII activity"/>
    <property type="evidence" value="ECO:0007669"/>
    <property type="project" value="UniProtKB-UniRule"/>
</dbReference>
<dbReference type="CDD" id="cd04489">
    <property type="entry name" value="ExoVII_LU_OBF"/>
    <property type="match status" value="1"/>
</dbReference>
<accession>A0A370DRM7</accession>
<gene>
    <name evidence="5" type="primary">xseA</name>
    <name evidence="10" type="ORF">DIZ78_04015</name>
</gene>
<protein>
    <recommendedName>
        <fullName evidence="5">Exodeoxyribonuclease 7 large subunit</fullName>
        <ecNumber evidence="5">3.1.11.6</ecNumber>
    </recommendedName>
    <alternativeName>
        <fullName evidence="5">Exodeoxyribonuclease VII large subunit</fullName>
        <shortName evidence="5">Exonuclease VII large subunit</shortName>
    </alternativeName>
</protein>
<dbReference type="NCBIfam" id="TIGR00237">
    <property type="entry name" value="xseA"/>
    <property type="match status" value="1"/>
</dbReference>
<dbReference type="InterPro" id="IPR025824">
    <property type="entry name" value="OB-fold_nuc-bd_dom"/>
</dbReference>
<dbReference type="GO" id="GO:0006308">
    <property type="term" value="P:DNA catabolic process"/>
    <property type="evidence" value="ECO:0007669"/>
    <property type="project" value="UniProtKB-UniRule"/>
</dbReference>
<evidence type="ECO:0000256" key="6">
    <source>
        <dbReference type="RuleBase" id="RU004355"/>
    </source>
</evidence>
<dbReference type="PANTHER" id="PTHR30008">
    <property type="entry name" value="EXODEOXYRIBONUCLEASE 7 LARGE SUBUNIT"/>
    <property type="match status" value="1"/>
</dbReference>
<evidence type="ECO:0000256" key="4">
    <source>
        <dbReference type="ARBA" id="ARBA00022839"/>
    </source>
</evidence>
<keyword evidence="2 5" id="KW-0540">Nuclease</keyword>